<dbReference type="Proteomes" id="UP000682733">
    <property type="component" value="Unassembled WGS sequence"/>
</dbReference>
<dbReference type="InterPro" id="IPR052355">
    <property type="entry name" value="CENP-V-like"/>
</dbReference>
<evidence type="ECO:0000256" key="3">
    <source>
        <dbReference type="ARBA" id="ARBA00022833"/>
    </source>
</evidence>
<keyword evidence="9" id="KW-1185">Reference proteome</keyword>
<evidence type="ECO:0000313" key="8">
    <source>
        <dbReference type="EMBL" id="CAF3844401.1"/>
    </source>
</evidence>
<proteinExistence type="inferred from homology"/>
<dbReference type="EMBL" id="CAJNOQ010000047">
    <property type="protein sequence ID" value="CAF0746721.1"/>
    <property type="molecule type" value="Genomic_DNA"/>
</dbReference>
<dbReference type="Proteomes" id="UP000663829">
    <property type="component" value="Unassembled WGS sequence"/>
</dbReference>
<sequence length="145" mass="16727">MSLSVEKTVEDDFVKHLGSCHCGSVQFQVFASENLTVFRCNCSICIKKQNNHFIIPSRYFSLLTGDDMLTTYTFNTHQAKHMFCKKCGVQCFYRPRSNPDCYGIMPHCIDSSTIKSIKYIDFDGVHWEQSIDDCAKKEKNPFDIK</sequence>
<evidence type="ECO:0000256" key="2">
    <source>
        <dbReference type="ARBA" id="ARBA00022723"/>
    </source>
</evidence>
<name>A0A813P371_9BILA</name>
<dbReference type="SUPFAM" id="SSF51316">
    <property type="entry name" value="Mss4-like"/>
    <property type="match status" value="1"/>
</dbReference>
<accession>A0A813P371</accession>
<dbReference type="GO" id="GO:0016846">
    <property type="term" value="F:carbon-sulfur lyase activity"/>
    <property type="evidence" value="ECO:0007669"/>
    <property type="project" value="InterPro"/>
</dbReference>
<organism evidence="5 9">
    <name type="scientific">Didymodactylos carnosus</name>
    <dbReference type="NCBI Taxonomy" id="1234261"/>
    <lineage>
        <taxon>Eukaryota</taxon>
        <taxon>Metazoa</taxon>
        <taxon>Spiralia</taxon>
        <taxon>Gnathifera</taxon>
        <taxon>Rotifera</taxon>
        <taxon>Eurotatoria</taxon>
        <taxon>Bdelloidea</taxon>
        <taxon>Philodinida</taxon>
        <taxon>Philodinidae</taxon>
        <taxon>Didymodactylos</taxon>
    </lineage>
</organism>
<comment type="similarity">
    <text evidence="1">Belongs to the Gfa family.</text>
</comment>
<dbReference type="PANTHER" id="PTHR28620">
    <property type="entry name" value="CENTROMERE PROTEIN V"/>
    <property type="match status" value="1"/>
</dbReference>
<evidence type="ECO:0000259" key="4">
    <source>
        <dbReference type="PROSITE" id="PS51891"/>
    </source>
</evidence>
<dbReference type="InterPro" id="IPR006913">
    <property type="entry name" value="CENP-V/GFA"/>
</dbReference>
<gene>
    <name evidence="5" type="ORF">GPM918_LOCUS585</name>
    <name evidence="6" type="ORF">OVA965_LOCUS18384</name>
    <name evidence="7" type="ORF">SRO942_LOCUS586</name>
    <name evidence="8" type="ORF">TMI583_LOCUS18395</name>
</gene>
<dbReference type="InterPro" id="IPR011057">
    <property type="entry name" value="Mss4-like_sf"/>
</dbReference>
<evidence type="ECO:0000313" key="5">
    <source>
        <dbReference type="EMBL" id="CAF0746721.1"/>
    </source>
</evidence>
<protein>
    <recommendedName>
        <fullName evidence="4">CENP-V/GFA domain-containing protein</fullName>
    </recommendedName>
</protein>
<evidence type="ECO:0000256" key="1">
    <source>
        <dbReference type="ARBA" id="ARBA00005495"/>
    </source>
</evidence>
<dbReference type="Proteomes" id="UP000681722">
    <property type="component" value="Unassembled WGS sequence"/>
</dbReference>
<dbReference type="Gene3D" id="2.170.150.70">
    <property type="match status" value="1"/>
</dbReference>
<dbReference type="GO" id="GO:0046872">
    <property type="term" value="F:metal ion binding"/>
    <property type="evidence" value="ECO:0007669"/>
    <property type="project" value="UniProtKB-KW"/>
</dbReference>
<dbReference type="EMBL" id="CAJOBA010009130">
    <property type="protein sequence ID" value="CAF3844401.1"/>
    <property type="molecule type" value="Genomic_DNA"/>
</dbReference>
<keyword evidence="3" id="KW-0862">Zinc</keyword>
<keyword evidence="2" id="KW-0479">Metal-binding</keyword>
<evidence type="ECO:0000313" key="9">
    <source>
        <dbReference type="Proteomes" id="UP000663829"/>
    </source>
</evidence>
<evidence type="ECO:0000313" key="7">
    <source>
        <dbReference type="EMBL" id="CAF3525632.1"/>
    </source>
</evidence>
<dbReference type="EMBL" id="CAJNOK010009116">
    <property type="protein sequence ID" value="CAF1081506.1"/>
    <property type="molecule type" value="Genomic_DNA"/>
</dbReference>
<dbReference type="OrthoDB" id="2993351at2759"/>
<feature type="domain" description="CENP-V/GFA" evidence="4">
    <location>
        <begin position="16"/>
        <end position="128"/>
    </location>
</feature>
<evidence type="ECO:0000313" key="6">
    <source>
        <dbReference type="EMBL" id="CAF1081506.1"/>
    </source>
</evidence>
<dbReference type="Pfam" id="PF04828">
    <property type="entry name" value="GFA"/>
    <property type="match status" value="1"/>
</dbReference>
<reference evidence="5" key="1">
    <citation type="submission" date="2021-02" db="EMBL/GenBank/DDBJ databases">
        <authorList>
            <person name="Nowell W R."/>
        </authorList>
    </citation>
    <scope>NUCLEOTIDE SEQUENCE</scope>
</reference>
<dbReference type="PANTHER" id="PTHR28620:SF1">
    <property type="entry name" value="CENP-V_GFA DOMAIN-CONTAINING PROTEIN"/>
    <property type="match status" value="1"/>
</dbReference>
<comment type="caution">
    <text evidence="5">The sequence shown here is derived from an EMBL/GenBank/DDBJ whole genome shotgun (WGS) entry which is preliminary data.</text>
</comment>
<dbReference type="EMBL" id="CAJOBC010000047">
    <property type="protein sequence ID" value="CAF3525632.1"/>
    <property type="molecule type" value="Genomic_DNA"/>
</dbReference>
<dbReference type="AlphaFoldDB" id="A0A813P371"/>
<dbReference type="PROSITE" id="PS51891">
    <property type="entry name" value="CENP_V_GFA"/>
    <property type="match status" value="1"/>
</dbReference>
<dbReference type="Proteomes" id="UP000677228">
    <property type="component" value="Unassembled WGS sequence"/>
</dbReference>